<evidence type="ECO:0000256" key="1">
    <source>
        <dbReference type="SAM" id="SignalP"/>
    </source>
</evidence>
<evidence type="ECO:0000313" key="3">
    <source>
        <dbReference type="Proteomes" id="UP000688947"/>
    </source>
</evidence>
<name>A0A8T1UNK0_9STRA</name>
<dbReference type="EMBL" id="JAENGZ010000180">
    <property type="protein sequence ID" value="KAG6966244.1"/>
    <property type="molecule type" value="Genomic_DNA"/>
</dbReference>
<gene>
    <name evidence="2" type="ORF">JG687_00004959</name>
</gene>
<comment type="caution">
    <text evidence="2">The sequence shown here is derived from an EMBL/GenBank/DDBJ whole genome shotgun (WGS) entry which is preliminary data.</text>
</comment>
<feature type="signal peptide" evidence="1">
    <location>
        <begin position="1"/>
        <end position="19"/>
    </location>
</feature>
<organism evidence="2 3">
    <name type="scientific">Phytophthora cactorum</name>
    <dbReference type="NCBI Taxonomy" id="29920"/>
    <lineage>
        <taxon>Eukaryota</taxon>
        <taxon>Sar</taxon>
        <taxon>Stramenopiles</taxon>
        <taxon>Oomycota</taxon>
        <taxon>Peronosporomycetes</taxon>
        <taxon>Peronosporales</taxon>
        <taxon>Peronosporaceae</taxon>
        <taxon>Phytophthora</taxon>
    </lineage>
</organism>
<protein>
    <submittedName>
        <fullName evidence="2">Uncharacterized protein</fullName>
    </submittedName>
</protein>
<dbReference type="OrthoDB" id="166971at2759"/>
<dbReference type="AlphaFoldDB" id="A0A8T1UNK0"/>
<evidence type="ECO:0000313" key="2">
    <source>
        <dbReference type="EMBL" id="KAG6966244.1"/>
    </source>
</evidence>
<dbReference type="Proteomes" id="UP000688947">
    <property type="component" value="Unassembled WGS sequence"/>
</dbReference>
<dbReference type="VEuPathDB" id="FungiDB:PC110_g12502"/>
<feature type="chain" id="PRO_5035909607" evidence="1">
    <location>
        <begin position="20"/>
        <end position="296"/>
    </location>
</feature>
<reference evidence="2" key="1">
    <citation type="submission" date="2021-01" db="EMBL/GenBank/DDBJ databases">
        <title>Phytophthora aleatoria, a newly-described species from Pinus radiata is distinct from Phytophthora cactorum isolates based on comparative genomics.</title>
        <authorList>
            <person name="Mcdougal R."/>
            <person name="Panda P."/>
            <person name="Williams N."/>
            <person name="Studholme D.J."/>
        </authorList>
    </citation>
    <scope>NUCLEOTIDE SEQUENCE</scope>
    <source>
        <strain evidence="2">NZFS 3830</strain>
    </source>
</reference>
<proteinExistence type="predicted"/>
<accession>A0A8T1UNK0</accession>
<keyword evidence="1" id="KW-0732">Signal</keyword>
<sequence length="296" mass="30002">MKTFAIIAAFAYVAALVAAEEPAVKDAATTEAEPTQIDAAAEAAAPENQEWDGGYRGGYGGGGYGGYRRRWGGYGGGYGHRGYGLLQSTSTSIYPGYNMKMSIASIAVALVYFLSFVTATHQPGTMMTSDQDDQTMVMTSGLRGGGASVGVVTNKIDAKNNNVLVSNSKITVSKDDRVQLAQTIKEMLTNNPEAGAASDMSTEDLFGLLSRVATTPGVLSNAAGILSAARSGNTGALAGHVVGLLGAAIPAALPTPAPAPVSPVVAPVMTPAAPMIPMAPIYATAAPVAALPSTSA</sequence>